<accession>L7Y1Q5</accession>
<dbReference type="InterPro" id="IPR011333">
    <property type="entry name" value="SKP1/BTB/POZ_sf"/>
</dbReference>
<evidence type="ECO:0000313" key="4">
    <source>
        <dbReference type="Proteomes" id="UP000236749"/>
    </source>
</evidence>
<dbReference type="Gene3D" id="3.30.710.10">
    <property type="entry name" value="Potassium Channel Kv1.1, Chain A"/>
    <property type="match status" value="1"/>
</dbReference>
<dbReference type="Proteomes" id="UP000236749">
    <property type="component" value="Segment"/>
</dbReference>
<sequence>MIKIPPLLQLSYIKRIIFKYKLMLLTKIYLDNKFSDLSITLSNGADKYIINVNKCILYASSSYFEKMFSDFRESNQSNIIINVDNIEAAKIVIEFIYGIPIPQNIDWLLQIDIYKYFDYFCIPHQLPDIHIDSNDFDIFLDKIDCLGYPDNIVQCIINNLPSNYDILQFPTELLKSIYNLCQANNILFHTREIFFIQNLKNNNLTQIHSLKTNYYFVEFEYIPDNGQIFIMENDKNCEKVSQMYIINENVESKQITNINLDYFIPLGIKYLSDNEILLHCDQKLIKYNLQTKEKDNFFDNDHDIQKSCFDTDLIHTVIGQWNCIQIYDNLTKNLINQLEHYQTIDLCISSQIHCVIIQTSKKIKIWDYSANKIKTIYHKKYIQCDIKFSPDNKHILISNYNSVFIYNTVTYQFKKEIILTKKSSFDKTKMDFLIGGELIICKGNSMYIYDKEFKELINKIETHVYIYNFKVIPGKDYHLAKKIIGLLEIKI</sequence>
<dbReference type="InterPro" id="IPR015943">
    <property type="entry name" value="WD40/YVTN_repeat-like_dom_sf"/>
</dbReference>
<evidence type="ECO:0000259" key="2">
    <source>
        <dbReference type="PROSITE" id="PS50097"/>
    </source>
</evidence>
<dbReference type="SUPFAM" id="SSF69322">
    <property type="entry name" value="Tricorn protease domain 2"/>
    <property type="match status" value="1"/>
</dbReference>
<organism evidence="3 4">
    <name type="scientific">Megavirus lba</name>
    <dbReference type="NCBI Taxonomy" id="1235314"/>
    <lineage>
        <taxon>Viruses</taxon>
        <taxon>Varidnaviria</taxon>
        <taxon>Bamfordvirae</taxon>
        <taxon>Nucleocytoviricota</taxon>
        <taxon>Megaviricetes</taxon>
        <taxon>Imitervirales</taxon>
        <taxon>Mimiviridae</taxon>
        <taxon>Megamimivirinae</taxon>
        <taxon>Megavirus</taxon>
        <taxon>Megavirus chilense</taxon>
    </lineage>
</organism>
<protein>
    <submittedName>
        <fullName evidence="3">Putative BTB/POZ domain-containing protein</fullName>
    </submittedName>
</protein>
<dbReference type="PROSITE" id="PS50097">
    <property type="entry name" value="BTB"/>
    <property type="match status" value="1"/>
</dbReference>
<dbReference type="SUPFAM" id="SSF54695">
    <property type="entry name" value="POZ domain"/>
    <property type="match status" value="1"/>
</dbReference>
<dbReference type="InterPro" id="IPR000210">
    <property type="entry name" value="BTB/POZ_dom"/>
</dbReference>
<proteinExistence type="inferred from homology"/>
<dbReference type="Gene3D" id="2.130.10.10">
    <property type="entry name" value="YVTN repeat-like/Quinoprotein amine dehydrogenase"/>
    <property type="match status" value="1"/>
</dbReference>
<evidence type="ECO:0000256" key="1">
    <source>
        <dbReference type="ARBA" id="ARBA00006497"/>
    </source>
</evidence>
<reference evidence="3 4" key="1">
    <citation type="journal article" date="2013" name="Clin. Infect. Dis.">
        <title>First isolation of Mimivirus in a patient with pneumonia.</title>
        <authorList>
            <person name="Saadi H."/>
            <person name="Pagnier I."/>
            <person name="Colson P."/>
            <person name="Cherif J.K."/>
            <person name="Beji M."/>
            <person name="Boughalmi M."/>
            <person name="Azza S."/>
            <person name="Armstrong N."/>
            <person name="Robert C."/>
            <person name="Fournous G."/>
            <person name="La Scola B."/>
            <person name="Raoult D."/>
        </authorList>
    </citation>
    <scope>NUCLEOTIDE SEQUENCE [LARGE SCALE GENOMIC DNA]</scope>
    <source>
        <strain evidence="3">LBA111</strain>
    </source>
</reference>
<evidence type="ECO:0000313" key="3">
    <source>
        <dbReference type="EMBL" id="AGD92002.1"/>
    </source>
</evidence>
<name>L7Y1Q5_9VIRU</name>
<feature type="domain" description="BTB" evidence="2">
    <location>
        <begin position="35"/>
        <end position="97"/>
    </location>
</feature>
<comment type="similarity">
    <text evidence="1">Belongs to the mimivirus BTB/WD family.</text>
</comment>
<dbReference type="Pfam" id="PF00651">
    <property type="entry name" value="BTB"/>
    <property type="match status" value="1"/>
</dbReference>
<dbReference type="EMBL" id="JX885207">
    <property type="protein sequence ID" value="AGD92002.1"/>
    <property type="molecule type" value="Genomic_DNA"/>
</dbReference>
<gene>
    <name evidence="3" type="ORF">LBA_00080</name>
</gene>